<evidence type="ECO:0000256" key="2">
    <source>
        <dbReference type="ARBA" id="ARBA00012438"/>
    </source>
</evidence>
<dbReference type="EC" id="2.7.13.3" evidence="2"/>
<dbReference type="GO" id="GO:0000155">
    <property type="term" value="F:phosphorelay sensor kinase activity"/>
    <property type="evidence" value="ECO:0007669"/>
    <property type="project" value="TreeGrafter"/>
</dbReference>
<accession>A0AAU7DPV3</accession>
<dbReference type="InterPro" id="IPR004358">
    <property type="entry name" value="Sig_transdc_His_kin-like_C"/>
</dbReference>
<dbReference type="InterPro" id="IPR003594">
    <property type="entry name" value="HATPase_dom"/>
</dbReference>
<keyword evidence="5" id="KW-0067">ATP-binding</keyword>
<dbReference type="SUPFAM" id="SSF55874">
    <property type="entry name" value="ATPase domain of HSP90 chaperone/DNA topoisomerase II/histidine kinase"/>
    <property type="match status" value="1"/>
</dbReference>
<feature type="domain" description="Histidine kinase" evidence="4">
    <location>
        <begin position="1"/>
        <end position="157"/>
    </location>
</feature>
<dbReference type="PRINTS" id="PR00344">
    <property type="entry name" value="BCTRLSENSOR"/>
</dbReference>
<dbReference type="PROSITE" id="PS50109">
    <property type="entry name" value="HIS_KIN"/>
    <property type="match status" value="1"/>
</dbReference>
<evidence type="ECO:0000256" key="3">
    <source>
        <dbReference type="ARBA" id="ARBA00022553"/>
    </source>
</evidence>
<sequence>MAEEVLANRSLLASLAGPTIALTVDAQGGAAPVRMTCEDLTRILVNLVKNAAEAMSAVGRIHITLWESCGEPGNSPWLTLNVEDNGPGLPHKILESIFEPRQSTSNPAEQIDAWPLRHRGLGLSITRSVVEAAGGLIHAANRDPVGACFQIELPVEIA</sequence>
<proteinExistence type="predicted"/>
<organism evidence="5">
    <name type="scientific">Telmatobacter sp. DSM 110680</name>
    <dbReference type="NCBI Taxonomy" id="3036704"/>
    <lineage>
        <taxon>Bacteria</taxon>
        <taxon>Pseudomonadati</taxon>
        <taxon>Acidobacteriota</taxon>
        <taxon>Terriglobia</taxon>
        <taxon>Terriglobales</taxon>
        <taxon>Acidobacteriaceae</taxon>
        <taxon>Telmatobacter</taxon>
    </lineage>
</organism>
<keyword evidence="3" id="KW-0597">Phosphoprotein</keyword>
<dbReference type="InterPro" id="IPR036890">
    <property type="entry name" value="HATPase_C_sf"/>
</dbReference>
<dbReference type="SMART" id="SM00387">
    <property type="entry name" value="HATPase_c"/>
    <property type="match status" value="1"/>
</dbReference>
<dbReference type="RefSeq" id="WP_348264509.1">
    <property type="nucleotide sequence ID" value="NZ_CP121196.1"/>
</dbReference>
<dbReference type="AlphaFoldDB" id="A0AAU7DPV3"/>
<dbReference type="CDD" id="cd00075">
    <property type="entry name" value="HATPase"/>
    <property type="match status" value="1"/>
</dbReference>
<gene>
    <name evidence="5" type="ORF">P8935_08240</name>
</gene>
<dbReference type="Gene3D" id="3.30.565.10">
    <property type="entry name" value="Histidine kinase-like ATPase, C-terminal domain"/>
    <property type="match status" value="1"/>
</dbReference>
<dbReference type="Pfam" id="PF02518">
    <property type="entry name" value="HATPase_c"/>
    <property type="match status" value="1"/>
</dbReference>
<comment type="catalytic activity">
    <reaction evidence="1">
        <text>ATP + protein L-histidine = ADP + protein N-phospho-L-histidine.</text>
        <dbReference type="EC" id="2.7.13.3"/>
    </reaction>
</comment>
<keyword evidence="5" id="KW-0547">Nucleotide-binding</keyword>
<dbReference type="PANTHER" id="PTHR43547:SF2">
    <property type="entry name" value="HYBRID SIGNAL TRANSDUCTION HISTIDINE KINASE C"/>
    <property type="match status" value="1"/>
</dbReference>
<dbReference type="PANTHER" id="PTHR43547">
    <property type="entry name" value="TWO-COMPONENT HISTIDINE KINASE"/>
    <property type="match status" value="1"/>
</dbReference>
<protein>
    <recommendedName>
        <fullName evidence="2">histidine kinase</fullName>
        <ecNumber evidence="2">2.7.13.3</ecNumber>
    </recommendedName>
</protein>
<dbReference type="InterPro" id="IPR005467">
    <property type="entry name" value="His_kinase_dom"/>
</dbReference>
<evidence type="ECO:0000256" key="1">
    <source>
        <dbReference type="ARBA" id="ARBA00000085"/>
    </source>
</evidence>
<dbReference type="GO" id="GO:0005524">
    <property type="term" value="F:ATP binding"/>
    <property type="evidence" value="ECO:0007669"/>
    <property type="project" value="UniProtKB-KW"/>
</dbReference>
<reference evidence="5" key="1">
    <citation type="submission" date="2023-03" db="EMBL/GenBank/DDBJ databases">
        <title>Edaphobacter sp.</title>
        <authorList>
            <person name="Huber K.J."/>
            <person name="Papendorf J."/>
            <person name="Pilke C."/>
            <person name="Bunk B."/>
            <person name="Sproeer C."/>
            <person name="Pester M."/>
        </authorList>
    </citation>
    <scope>NUCLEOTIDE SEQUENCE</scope>
    <source>
        <strain evidence="5">DSM 110680</strain>
    </source>
</reference>
<evidence type="ECO:0000259" key="4">
    <source>
        <dbReference type="PROSITE" id="PS50109"/>
    </source>
</evidence>
<name>A0AAU7DPV3_9BACT</name>
<dbReference type="EMBL" id="CP121196">
    <property type="protein sequence ID" value="XBH19293.1"/>
    <property type="molecule type" value="Genomic_DNA"/>
</dbReference>
<evidence type="ECO:0000313" key="5">
    <source>
        <dbReference type="EMBL" id="XBH19293.1"/>
    </source>
</evidence>